<sequence>MLGATPSTPGTAGTLALVAPPHRQTGSHHFGAKGRMNSGAHCLIACGLVLWGHVGGQPLLRPRIDCVMHTPSTLGTTASTLGVTRGTLQIFPSTLGTRKVPRVLGVVPGGHLKAYPVGGFGDVGGGADPL</sequence>
<organism evidence="1">
    <name type="scientific">Eutreptiella gymnastica</name>
    <dbReference type="NCBI Taxonomy" id="73025"/>
    <lineage>
        <taxon>Eukaryota</taxon>
        <taxon>Discoba</taxon>
        <taxon>Euglenozoa</taxon>
        <taxon>Euglenida</taxon>
        <taxon>Spirocuta</taxon>
        <taxon>Euglenophyceae</taxon>
        <taxon>Eutreptiales</taxon>
        <taxon>Eutreptiaceae</taxon>
        <taxon>Eutreptiella</taxon>
    </lineage>
</organism>
<gene>
    <name evidence="1" type="ORF">EGYM00392_LOCUS45341</name>
</gene>
<dbReference type="EMBL" id="HBGA01122963">
    <property type="protein sequence ID" value="CAD9034191.1"/>
    <property type="molecule type" value="Transcribed_RNA"/>
</dbReference>
<reference evidence="1" key="1">
    <citation type="submission" date="2021-01" db="EMBL/GenBank/DDBJ databases">
        <authorList>
            <person name="Corre E."/>
            <person name="Pelletier E."/>
            <person name="Niang G."/>
            <person name="Scheremetjew M."/>
            <person name="Finn R."/>
            <person name="Kale V."/>
            <person name="Holt S."/>
            <person name="Cochrane G."/>
            <person name="Meng A."/>
            <person name="Brown T."/>
            <person name="Cohen L."/>
        </authorList>
    </citation>
    <scope>NUCLEOTIDE SEQUENCE</scope>
    <source>
        <strain evidence="1">NIES-381</strain>
    </source>
</reference>
<name>A0A7S1J6U0_9EUGL</name>
<evidence type="ECO:0000313" key="1">
    <source>
        <dbReference type="EMBL" id="CAD9034191.1"/>
    </source>
</evidence>
<dbReference type="AlphaFoldDB" id="A0A7S1J6U0"/>
<proteinExistence type="predicted"/>
<protein>
    <submittedName>
        <fullName evidence="1">Uncharacterized protein</fullName>
    </submittedName>
</protein>
<accession>A0A7S1J6U0</accession>